<proteinExistence type="predicted"/>
<reference evidence="1 2" key="1">
    <citation type="submission" date="2018-06" db="EMBL/GenBank/DDBJ databases">
        <title>Freshwater and sediment microbial communities from various areas in North America, analyzing microbe dynamics in response to fracking.</title>
        <authorList>
            <person name="Lamendella R."/>
        </authorList>
    </citation>
    <scope>NUCLEOTIDE SEQUENCE [LARGE SCALE GENOMIC DNA]</scope>
    <source>
        <strain evidence="1 2">3b_TX</strain>
    </source>
</reference>
<comment type="caution">
    <text evidence="1">The sequence shown here is derived from an EMBL/GenBank/DDBJ whole genome shotgun (WGS) entry which is preliminary data.</text>
</comment>
<evidence type="ECO:0000313" key="2">
    <source>
        <dbReference type="Proteomes" id="UP000253509"/>
    </source>
</evidence>
<accession>A0A366IM16</accession>
<dbReference type="EMBL" id="QNSB01000002">
    <property type="protein sequence ID" value="RBP73768.1"/>
    <property type="molecule type" value="Genomic_DNA"/>
</dbReference>
<name>A0A366IM16_9MICO</name>
<organism evidence="1 2">
    <name type="scientific">Brevibacterium celere</name>
    <dbReference type="NCBI Taxonomy" id="225845"/>
    <lineage>
        <taxon>Bacteria</taxon>
        <taxon>Bacillati</taxon>
        <taxon>Actinomycetota</taxon>
        <taxon>Actinomycetes</taxon>
        <taxon>Micrococcales</taxon>
        <taxon>Brevibacteriaceae</taxon>
        <taxon>Brevibacterium</taxon>
    </lineage>
</organism>
<protein>
    <submittedName>
        <fullName evidence="1">Uncharacterized protein</fullName>
    </submittedName>
</protein>
<evidence type="ECO:0000313" key="1">
    <source>
        <dbReference type="EMBL" id="RBP73768.1"/>
    </source>
</evidence>
<dbReference type="Proteomes" id="UP000253509">
    <property type="component" value="Unassembled WGS sequence"/>
</dbReference>
<sequence>MTASVADLSVVFEREVFASVDFAAEAFPPEVLALVDFAPDVFTADDFPPVDFALVDFRAVEVLEEVPALSPASAFDPPARAFFA</sequence>
<keyword evidence="2" id="KW-1185">Reference proteome</keyword>
<gene>
    <name evidence="1" type="ORF">DFO65_102296</name>
</gene>
<dbReference type="AlphaFoldDB" id="A0A366IM16"/>